<evidence type="ECO:0000256" key="4">
    <source>
        <dbReference type="ARBA" id="ARBA00006389"/>
    </source>
</evidence>
<keyword evidence="12" id="KW-1185">Reference proteome</keyword>
<organism evidence="11 12">
    <name type="scientific">Edaphobacter modestus</name>
    <dbReference type="NCBI Taxonomy" id="388466"/>
    <lineage>
        <taxon>Bacteria</taxon>
        <taxon>Pseudomonadati</taxon>
        <taxon>Acidobacteriota</taxon>
        <taxon>Terriglobia</taxon>
        <taxon>Terriglobales</taxon>
        <taxon>Acidobacteriaceae</taxon>
        <taxon>Edaphobacter</taxon>
    </lineage>
</organism>
<comment type="caution">
    <text evidence="11">The sequence shown here is derived from an EMBL/GenBank/DDBJ whole genome shotgun (WGS) entry which is preliminary data.</text>
</comment>
<proteinExistence type="inferred from homology"/>
<dbReference type="Gene3D" id="3.50.50.60">
    <property type="entry name" value="FAD/NAD(P)-binding domain"/>
    <property type="match status" value="1"/>
</dbReference>
<evidence type="ECO:0000256" key="5">
    <source>
        <dbReference type="ARBA" id="ARBA00022532"/>
    </source>
</evidence>
<name>A0A4Q7YDT7_9BACT</name>
<comment type="pathway">
    <text evidence="3 9">Carbohydrate metabolism; tricarboxylic acid cycle; oxaloacetate from (S)-malate (quinone route): step 1/1.</text>
</comment>
<keyword evidence="5 9" id="KW-0816">Tricarboxylic acid cycle</keyword>
<keyword evidence="6 9" id="KW-0285">Flavoprotein</keyword>
<accession>A0A4Q7YDT7</accession>
<evidence type="ECO:0000256" key="3">
    <source>
        <dbReference type="ARBA" id="ARBA00005012"/>
    </source>
</evidence>
<dbReference type="GO" id="GO:0047545">
    <property type="term" value="F:(S)-2-hydroxyglutarate dehydrogenase activity"/>
    <property type="evidence" value="ECO:0007669"/>
    <property type="project" value="TreeGrafter"/>
</dbReference>
<dbReference type="PANTHER" id="PTHR43104:SF2">
    <property type="entry name" value="L-2-HYDROXYGLUTARATE DEHYDROGENASE, MITOCHONDRIAL"/>
    <property type="match status" value="1"/>
</dbReference>
<evidence type="ECO:0000256" key="7">
    <source>
        <dbReference type="ARBA" id="ARBA00022827"/>
    </source>
</evidence>
<comment type="similarity">
    <text evidence="4 9">Belongs to the MQO family.</text>
</comment>
<keyword evidence="8 9" id="KW-0560">Oxidoreductase</keyword>
<evidence type="ECO:0000256" key="9">
    <source>
        <dbReference type="HAMAP-Rule" id="MF_00212"/>
    </source>
</evidence>
<dbReference type="NCBIfam" id="NF003606">
    <property type="entry name" value="PRK05257.2-1"/>
    <property type="match status" value="1"/>
</dbReference>
<dbReference type="AlphaFoldDB" id="A0A4Q7YDT7"/>
<dbReference type="SUPFAM" id="SSF51905">
    <property type="entry name" value="FAD/NAD(P)-binding domain"/>
    <property type="match status" value="1"/>
</dbReference>
<dbReference type="RefSeq" id="WP_242618353.1">
    <property type="nucleotide sequence ID" value="NZ_SHKW01000003.1"/>
</dbReference>
<evidence type="ECO:0000256" key="6">
    <source>
        <dbReference type="ARBA" id="ARBA00022630"/>
    </source>
</evidence>
<dbReference type="UniPathway" id="UPA00223">
    <property type="reaction ID" value="UER01008"/>
</dbReference>
<evidence type="ECO:0000256" key="1">
    <source>
        <dbReference type="ARBA" id="ARBA00001139"/>
    </source>
</evidence>
<dbReference type="Proteomes" id="UP000292958">
    <property type="component" value="Unassembled WGS sequence"/>
</dbReference>
<dbReference type="GO" id="GO:0006099">
    <property type="term" value="P:tricarboxylic acid cycle"/>
    <property type="evidence" value="ECO:0007669"/>
    <property type="project" value="UniProtKB-UniRule"/>
</dbReference>
<dbReference type="NCBIfam" id="NF003603">
    <property type="entry name" value="PRK05257.1-1"/>
    <property type="match status" value="1"/>
</dbReference>
<comment type="cofactor">
    <cofactor evidence="2 9">
        <name>FAD</name>
        <dbReference type="ChEBI" id="CHEBI:57692"/>
    </cofactor>
</comment>
<evidence type="ECO:0000313" key="12">
    <source>
        <dbReference type="Proteomes" id="UP000292958"/>
    </source>
</evidence>
<dbReference type="Gene3D" id="3.30.9.10">
    <property type="entry name" value="D-Amino Acid Oxidase, subunit A, domain 2"/>
    <property type="match status" value="1"/>
</dbReference>
<reference evidence="11 12" key="1">
    <citation type="submission" date="2019-02" db="EMBL/GenBank/DDBJ databases">
        <title>Genomic Encyclopedia of Archaeal and Bacterial Type Strains, Phase II (KMG-II): from individual species to whole genera.</title>
        <authorList>
            <person name="Goeker M."/>
        </authorList>
    </citation>
    <scope>NUCLEOTIDE SEQUENCE [LARGE SCALE GENOMIC DNA]</scope>
    <source>
        <strain evidence="11 12">DSM 18101</strain>
    </source>
</reference>
<gene>
    <name evidence="9" type="primary">mqo</name>
    <name evidence="11" type="ORF">BDD14_6037</name>
</gene>
<dbReference type="EC" id="1.1.5.4" evidence="9"/>
<dbReference type="NCBIfam" id="NF009875">
    <property type="entry name" value="PRK13339.1"/>
    <property type="match status" value="1"/>
</dbReference>
<evidence type="ECO:0000313" key="11">
    <source>
        <dbReference type="EMBL" id="RZU35270.1"/>
    </source>
</evidence>
<dbReference type="NCBIfam" id="NF003605">
    <property type="entry name" value="PRK05257.1-4"/>
    <property type="match status" value="1"/>
</dbReference>
<evidence type="ECO:0000256" key="10">
    <source>
        <dbReference type="SAM" id="MobiDB-lite"/>
    </source>
</evidence>
<dbReference type="InterPro" id="IPR036188">
    <property type="entry name" value="FAD/NAD-bd_sf"/>
</dbReference>
<dbReference type="NCBIfam" id="TIGR01320">
    <property type="entry name" value="mal_quin_oxido"/>
    <property type="match status" value="1"/>
</dbReference>
<dbReference type="GO" id="GO:0008924">
    <property type="term" value="F:L-malate dehydrogenase (quinone) activity"/>
    <property type="evidence" value="ECO:0007669"/>
    <property type="project" value="UniProtKB-UniRule"/>
</dbReference>
<dbReference type="NCBIfam" id="NF003608">
    <property type="entry name" value="PRK05257.2-4"/>
    <property type="match status" value="1"/>
</dbReference>
<dbReference type="PANTHER" id="PTHR43104">
    <property type="entry name" value="L-2-HYDROXYGLUTARATE DEHYDROGENASE, MITOCHONDRIAL"/>
    <property type="match status" value="1"/>
</dbReference>
<dbReference type="EMBL" id="SHKW01000003">
    <property type="protein sequence ID" value="RZU35270.1"/>
    <property type="molecule type" value="Genomic_DNA"/>
</dbReference>
<dbReference type="NCBIfam" id="NF003611">
    <property type="entry name" value="PRK05257.3-2"/>
    <property type="match status" value="1"/>
</dbReference>
<feature type="region of interest" description="Disordered" evidence="10">
    <location>
        <begin position="1"/>
        <end position="21"/>
    </location>
</feature>
<keyword evidence="7 9" id="KW-0274">FAD</keyword>
<sequence length="519" mass="56948">MENNKGNSVMDRPSNSATMGSSNPDVVLIGAGIMSATLAVILKELDPNLKIEIYEVLGSAAEESTNAWNNAGTGHAALCELNYTPQHADGSIDISKALEVNTEFDLSRQLWAYLVKKGAIRDPQSFIHPVPHFSFVRGEENRAFLKKRFAALSSHPLYYGMEYSEDKKQIEQWLPLVMEGRDPDDVVTATRMVTGTDVDYGALTKDLLDSLRGRDGFAIHFFNRVQDLQRDGNLWSLQIRDETSGEQRTVQAKFVFIGAGGGSLRLLQKSGIPEGRGYGGFPVSGIWLRCDRPDVSSRHHAKVYGKASVGSPPMSVPHLDTRHIDGKVSLLFGPYAGFSTKFLKHGSYLDLFGSIDPENILPLMAVGMSNLALEEYLVGQLLESSGERFAALREYFPNAREEDWSVEVAGQRVQVIKKDPTHGGVLQFGTELIAASDRSIVALLGASPGASTAVWIMLQIIEHNFPQELRTEGWEAKLKEMIPSVGQSLIENAALCQQLRAETAVILNINSITTKGEGK</sequence>
<dbReference type="InterPro" id="IPR006231">
    <property type="entry name" value="MQO"/>
</dbReference>
<evidence type="ECO:0000256" key="2">
    <source>
        <dbReference type="ARBA" id="ARBA00001974"/>
    </source>
</evidence>
<evidence type="ECO:0000256" key="8">
    <source>
        <dbReference type="ARBA" id="ARBA00023002"/>
    </source>
</evidence>
<dbReference type="Pfam" id="PF06039">
    <property type="entry name" value="Mqo"/>
    <property type="match status" value="1"/>
</dbReference>
<comment type="catalytic activity">
    <reaction evidence="1 9">
        <text>(S)-malate + a quinone = a quinol + oxaloacetate</text>
        <dbReference type="Rhea" id="RHEA:46012"/>
        <dbReference type="ChEBI" id="CHEBI:15589"/>
        <dbReference type="ChEBI" id="CHEBI:16452"/>
        <dbReference type="ChEBI" id="CHEBI:24646"/>
        <dbReference type="ChEBI" id="CHEBI:132124"/>
        <dbReference type="EC" id="1.1.5.4"/>
    </reaction>
</comment>
<protein>
    <recommendedName>
        <fullName evidence="9">Probable malate:quinone oxidoreductase</fullName>
        <ecNumber evidence="9">1.1.5.4</ecNumber>
    </recommendedName>
    <alternativeName>
        <fullName evidence="9">MQO</fullName>
    </alternativeName>
    <alternativeName>
        <fullName evidence="9">Malate dehydrogenase [quinone]</fullName>
    </alternativeName>
</protein>
<dbReference type="HAMAP" id="MF_00212">
    <property type="entry name" value="MQO"/>
    <property type="match status" value="1"/>
</dbReference>